<evidence type="ECO:0000313" key="3">
    <source>
        <dbReference type="Proteomes" id="UP000054826"/>
    </source>
</evidence>
<reference evidence="2 3" key="1">
    <citation type="submission" date="2015-01" db="EMBL/GenBank/DDBJ databases">
        <title>Evolution of Trichinella species and genotypes.</title>
        <authorList>
            <person name="Korhonen P.K."/>
            <person name="Edoardo P."/>
            <person name="Giuseppe L.R."/>
            <person name="Gasser R.B."/>
        </authorList>
    </citation>
    <scope>NUCLEOTIDE SEQUENCE [LARGE SCALE GENOMIC DNA]</scope>
    <source>
        <strain evidence="2">ISS176</strain>
    </source>
</reference>
<feature type="chain" id="PRO_5006880019" evidence="1">
    <location>
        <begin position="23"/>
        <end position="229"/>
    </location>
</feature>
<dbReference type="Proteomes" id="UP000054826">
    <property type="component" value="Unassembled WGS sequence"/>
</dbReference>
<gene>
    <name evidence="2" type="ORF">T4C_10900</name>
</gene>
<dbReference type="EMBL" id="JYDV01000219">
    <property type="protein sequence ID" value="KRZ24473.1"/>
    <property type="molecule type" value="Genomic_DNA"/>
</dbReference>
<name>A0A0V1INZ6_TRIPS</name>
<keyword evidence="1" id="KW-0732">Signal</keyword>
<comment type="caution">
    <text evidence="2">The sequence shown here is derived from an EMBL/GenBank/DDBJ whole genome shotgun (WGS) entry which is preliminary data.</text>
</comment>
<sequence length="229" mass="24773">MSFSWIVILVLAAAQIPGPLTPNHTRHPSDTVTPPSATMPFKPSMKWKPSGFDQTTITSTSIRSFFTGLSCTTPVPSHTSAWPHIVVMQAALYATDVRRTVNSASVNGQGDRRLALMLLPPEPTTLTWPLRQLQVGGFCVPESASCRRTKQSQAIWLSPEHSKHRCPSGAVGHLAPGPRAPIHCIHGSFIGDNSSGAARNLAESEILQSQTCPEQVADIHRRKSDSGVR</sequence>
<feature type="signal peptide" evidence="1">
    <location>
        <begin position="1"/>
        <end position="22"/>
    </location>
</feature>
<protein>
    <submittedName>
        <fullName evidence="2">Uncharacterized protein</fullName>
    </submittedName>
</protein>
<organism evidence="2 3">
    <name type="scientific">Trichinella pseudospiralis</name>
    <name type="common">Parasitic roundworm</name>
    <dbReference type="NCBI Taxonomy" id="6337"/>
    <lineage>
        <taxon>Eukaryota</taxon>
        <taxon>Metazoa</taxon>
        <taxon>Ecdysozoa</taxon>
        <taxon>Nematoda</taxon>
        <taxon>Enoplea</taxon>
        <taxon>Dorylaimia</taxon>
        <taxon>Trichinellida</taxon>
        <taxon>Trichinellidae</taxon>
        <taxon>Trichinella</taxon>
    </lineage>
</organism>
<accession>A0A0V1INZ6</accession>
<evidence type="ECO:0000313" key="2">
    <source>
        <dbReference type="EMBL" id="KRZ24473.1"/>
    </source>
</evidence>
<evidence type="ECO:0000256" key="1">
    <source>
        <dbReference type="SAM" id="SignalP"/>
    </source>
</evidence>
<dbReference type="AlphaFoldDB" id="A0A0V1INZ6"/>
<proteinExistence type="predicted"/>